<comment type="caution">
    <text evidence="3">The sequence shown here is derived from an EMBL/GenBank/DDBJ whole genome shotgun (WGS) entry which is preliminary data.</text>
</comment>
<dbReference type="Pfam" id="PF20013">
    <property type="entry name" value="GAP1-N2"/>
    <property type="match status" value="1"/>
</dbReference>
<dbReference type="OrthoDB" id="167038at2"/>
<reference evidence="3 4" key="1">
    <citation type="submission" date="2016-08" db="EMBL/GenBank/DDBJ databases">
        <title>Analysis of Carbohydrate Active Enzymes in Thermogemmatispora T81 Reveals Carbohydrate Degradation Ability.</title>
        <authorList>
            <person name="Tomazini A."/>
            <person name="Lal S."/>
            <person name="Stott M."/>
            <person name="Henrissat B."/>
            <person name="Polikarpov I."/>
            <person name="Sparling R."/>
            <person name="Levin D.B."/>
        </authorList>
    </citation>
    <scope>NUCLEOTIDE SEQUENCE [LARGE SCALE GENOMIC DNA]</scope>
    <source>
        <strain evidence="3 4">T81</strain>
    </source>
</reference>
<dbReference type="Pfam" id="PF20014">
    <property type="entry name" value="GAP1-M"/>
    <property type="match status" value="1"/>
</dbReference>
<keyword evidence="4" id="KW-1185">Reference proteome</keyword>
<dbReference type="Proteomes" id="UP000248706">
    <property type="component" value="Unassembled WGS sequence"/>
</dbReference>
<sequence length="981" mass="111183">MNQQAASLQQIEQLWYTWSDRGLESALAAGYRVRACSPGLSSGGRLEQLRPYLRYQLPADTNLTSLKIEEAPRALALIQSGNERLLLHKVYAGRDGAGRPGNYFVHLLAGLEPTFSADRAICLWRYHDDLLWQTSDDPRQEITLPAIPRSELEERLRARWRLAYGPGVAPRGPDFILLSESERSVALEFLPWLLLAFFDQQERCDSAQAQREAAKAASQLRRGGREALAGEGQAEAGVPPIYLIATPDQAAWLVWALIQLLPPALGQRLTFSTYEQSSDLSDSRVIRQAFALVTTCPGRPEQAATCLSERLYREAWTFNLFTGLPASPALRELPGARDFVELACAAFRGGDLRPVEQLHRDLEGGVTNVHSFLQEYRRWRSNQSLLTSDRIVEIARYHPQDWSQLMVRRQVLQYLCDDHQGEALLDQMLADLRALAERRRQEARLDQALVRFENEAHDLWRSTRLSAAARVRLLLALEALRMERGLLGEVVRSVLDDPLARSALRERPGRCSGVLACAARLLSRSEAERYREVVGELLTGYRNWDACRSLLWLDLPGAWRGQCLRLFRRVLTDPVAASGGKPLPLGEGDWSQLLRLLSQALSAGERDEVLNLAAVLLRDQVAPAFHLLTLCCQLSPLPTESEMQELLRDSALLKELSELELGRAARDYRQERLRYYAEQLLLQAALYLQTRLPSLEALCLRLFLLLSFSSEVSREELLSLLFSYASNALRERLLLIWPATEVRAVTDLIRSCASKGDPFFLRTRLGLFFYHQAVCKVLTREEKLQLLATWLERQLDPLDLQALLAYSELTPPESAVLLERYGHLYLLHPDYTQCWQLANLASLYLLNLEPADLRKPETKRLLETLAIPKVALPPLLISLARSWLYVATALEQRRTVPNLDKALRHLKRTLDPAPYAALYKELLSALKLSKSLKEKKVKDETVLSILGPLKPEGLPKRRSFGLPLLKRTGLFARRRGLRRRS</sequence>
<evidence type="ECO:0000313" key="3">
    <source>
        <dbReference type="EMBL" id="RAQ97661.1"/>
    </source>
</evidence>
<accession>A0A328VLC4</accession>
<proteinExistence type="predicted"/>
<gene>
    <name evidence="3" type="ORF">A4R35_19135</name>
</gene>
<dbReference type="EMBL" id="MCIF01000002">
    <property type="protein sequence ID" value="RAQ97661.1"/>
    <property type="molecule type" value="Genomic_DNA"/>
</dbReference>
<name>A0A328VLC4_9CHLR</name>
<evidence type="ECO:0000313" key="4">
    <source>
        <dbReference type="Proteomes" id="UP000248706"/>
    </source>
</evidence>
<dbReference type="InterPro" id="IPR045402">
    <property type="entry name" value="GAP1-N2"/>
</dbReference>
<evidence type="ECO:0000259" key="2">
    <source>
        <dbReference type="Pfam" id="PF20014"/>
    </source>
</evidence>
<organism evidence="3 4">
    <name type="scientific">Thermogemmatispora tikiterensis</name>
    <dbReference type="NCBI Taxonomy" id="1825093"/>
    <lineage>
        <taxon>Bacteria</taxon>
        <taxon>Bacillati</taxon>
        <taxon>Chloroflexota</taxon>
        <taxon>Ktedonobacteria</taxon>
        <taxon>Thermogemmatisporales</taxon>
        <taxon>Thermogemmatisporaceae</taxon>
        <taxon>Thermogemmatispora</taxon>
    </lineage>
</organism>
<dbReference type="RefSeq" id="WP_112432221.1">
    <property type="nucleotide sequence ID" value="NZ_MCIF01000002.1"/>
</dbReference>
<feature type="domain" description="GTPase-associated protein 1 middle" evidence="2">
    <location>
        <begin position="236"/>
        <end position="284"/>
    </location>
</feature>
<feature type="domain" description="GTPase-associated protein 1 N-terminal" evidence="1">
    <location>
        <begin position="11"/>
        <end position="146"/>
    </location>
</feature>
<protein>
    <submittedName>
        <fullName evidence="3">Uncharacterized protein</fullName>
    </submittedName>
</protein>
<dbReference type="InterPro" id="IPR045401">
    <property type="entry name" value="GAP1-M"/>
</dbReference>
<evidence type="ECO:0000259" key="1">
    <source>
        <dbReference type="Pfam" id="PF20013"/>
    </source>
</evidence>
<dbReference type="AlphaFoldDB" id="A0A328VLC4"/>